<evidence type="ECO:0000256" key="1">
    <source>
        <dbReference type="ARBA" id="ARBA00023015"/>
    </source>
</evidence>
<evidence type="ECO:0000256" key="2">
    <source>
        <dbReference type="ARBA" id="ARBA00023125"/>
    </source>
</evidence>
<dbReference type="AlphaFoldDB" id="A0AAU3GP09"/>
<evidence type="ECO:0000259" key="5">
    <source>
        <dbReference type="PROSITE" id="PS50977"/>
    </source>
</evidence>
<dbReference type="GO" id="GO:0000976">
    <property type="term" value="F:transcription cis-regulatory region binding"/>
    <property type="evidence" value="ECO:0007669"/>
    <property type="project" value="TreeGrafter"/>
</dbReference>
<dbReference type="InterPro" id="IPR025996">
    <property type="entry name" value="MT1864/Rv1816-like_C"/>
</dbReference>
<evidence type="ECO:0000313" key="6">
    <source>
        <dbReference type="EMBL" id="WTY94818.1"/>
    </source>
</evidence>
<keyword evidence="2 4" id="KW-0238">DNA-binding</keyword>
<dbReference type="PANTHER" id="PTHR30055:SF234">
    <property type="entry name" value="HTH-TYPE TRANSCRIPTIONAL REGULATOR BETI"/>
    <property type="match status" value="1"/>
</dbReference>
<proteinExistence type="predicted"/>
<organism evidence="6">
    <name type="scientific">Streptomyces sp. NBC_01401</name>
    <dbReference type="NCBI Taxonomy" id="2903854"/>
    <lineage>
        <taxon>Bacteria</taxon>
        <taxon>Bacillati</taxon>
        <taxon>Actinomycetota</taxon>
        <taxon>Actinomycetes</taxon>
        <taxon>Kitasatosporales</taxon>
        <taxon>Streptomycetaceae</taxon>
        <taxon>Streptomyces</taxon>
    </lineage>
</organism>
<sequence length="230" mass="24599">MPDVVDVTRDPAASRRIARPRNRRGEGVRLRAEILAAATGLLDHDDGRDVTLRAVARAVGIAAPSIYPHFPDRPALVLAVVREAFAELSGRLVVAVEDAGDAERGLYAACYAYLDFAAAHPGRYRAMYGGLRNPVVAGDLARLGARTPRLFAGVIADCVAAGRSTSTNPSADAVALWLGLHGLAHQLTVSHAYPWPDDFVRRFVAPLSRTSPPPLAPDVSDGSHCHRLVF</sequence>
<dbReference type="SUPFAM" id="SSF46689">
    <property type="entry name" value="Homeodomain-like"/>
    <property type="match status" value="1"/>
</dbReference>
<evidence type="ECO:0000256" key="4">
    <source>
        <dbReference type="PROSITE-ProRule" id="PRU00335"/>
    </source>
</evidence>
<dbReference type="SUPFAM" id="SSF48498">
    <property type="entry name" value="Tetracyclin repressor-like, C-terminal domain"/>
    <property type="match status" value="1"/>
</dbReference>
<reference evidence="6" key="1">
    <citation type="submission" date="2022-10" db="EMBL/GenBank/DDBJ databases">
        <title>The complete genomes of actinobacterial strains from the NBC collection.</title>
        <authorList>
            <person name="Joergensen T.S."/>
            <person name="Alvarez Arevalo M."/>
            <person name="Sterndorff E.B."/>
            <person name="Faurdal D."/>
            <person name="Vuksanovic O."/>
            <person name="Mourched A.-S."/>
            <person name="Charusanti P."/>
            <person name="Shaw S."/>
            <person name="Blin K."/>
            <person name="Weber T."/>
        </authorList>
    </citation>
    <scope>NUCLEOTIDE SEQUENCE</scope>
    <source>
        <strain evidence="6">NBC_01401</strain>
    </source>
</reference>
<keyword evidence="3" id="KW-0804">Transcription</keyword>
<dbReference type="Pfam" id="PF13305">
    <property type="entry name" value="TetR_C_33"/>
    <property type="match status" value="1"/>
</dbReference>
<dbReference type="InterPro" id="IPR036271">
    <property type="entry name" value="Tet_transcr_reg_TetR-rel_C_sf"/>
</dbReference>
<dbReference type="Pfam" id="PF00440">
    <property type="entry name" value="TetR_N"/>
    <property type="match status" value="1"/>
</dbReference>
<name>A0AAU3GP09_9ACTN</name>
<dbReference type="EMBL" id="CP109535">
    <property type="protein sequence ID" value="WTY94818.1"/>
    <property type="molecule type" value="Genomic_DNA"/>
</dbReference>
<evidence type="ECO:0000256" key="3">
    <source>
        <dbReference type="ARBA" id="ARBA00023163"/>
    </source>
</evidence>
<dbReference type="InterPro" id="IPR050109">
    <property type="entry name" value="HTH-type_TetR-like_transc_reg"/>
</dbReference>
<dbReference type="GO" id="GO:0003700">
    <property type="term" value="F:DNA-binding transcription factor activity"/>
    <property type="evidence" value="ECO:0007669"/>
    <property type="project" value="TreeGrafter"/>
</dbReference>
<feature type="DNA-binding region" description="H-T-H motif" evidence="4">
    <location>
        <begin position="51"/>
        <end position="70"/>
    </location>
</feature>
<dbReference type="InterPro" id="IPR001647">
    <property type="entry name" value="HTH_TetR"/>
</dbReference>
<dbReference type="InterPro" id="IPR009057">
    <property type="entry name" value="Homeodomain-like_sf"/>
</dbReference>
<feature type="domain" description="HTH tetR-type" evidence="5">
    <location>
        <begin position="28"/>
        <end position="88"/>
    </location>
</feature>
<dbReference type="PROSITE" id="PS50977">
    <property type="entry name" value="HTH_TETR_2"/>
    <property type="match status" value="1"/>
</dbReference>
<gene>
    <name evidence="6" type="ORF">OG626_07860</name>
</gene>
<dbReference type="Gene3D" id="1.10.357.10">
    <property type="entry name" value="Tetracycline Repressor, domain 2"/>
    <property type="match status" value="1"/>
</dbReference>
<protein>
    <submittedName>
        <fullName evidence="6">TetR/AcrR family transcriptional regulator</fullName>
    </submittedName>
</protein>
<dbReference type="PANTHER" id="PTHR30055">
    <property type="entry name" value="HTH-TYPE TRANSCRIPTIONAL REGULATOR RUTR"/>
    <property type="match status" value="1"/>
</dbReference>
<accession>A0AAU3GP09</accession>
<keyword evidence="1" id="KW-0805">Transcription regulation</keyword>